<evidence type="ECO:0000313" key="2">
    <source>
        <dbReference type="EMBL" id="MCM6763806.1"/>
    </source>
</evidence>
<protein>
    <submittedName>
        <fullName evidence="2">GNAT family N-acetyltransferase</fullName>
        <ecNumber evidence="2">2.3.1.-</ecNumber>
    </submittedName>
</protein>
<proteinExistence type="predicted"/>
<dbReference type="NCBIfam" id="TIGR04045">
    <property type="entry name" value="MSMEG_0567_GNAT"/>
    <property type="match status" value="1"/>
</dbReference>
<dbReference type="InterPro" id="IPR036921">
    <property type="entry name" value="PurM-like_N_sf"/>
</dbReference>
<dbReference type="Proteomes" id="UP001155240">
    <property type="component" value="Unassembled WGS sequence"/>
</dbReference>
<dbReference type="Pfam" id="PF00586">
    <property type="entry name" value="AIRS"/>
    <property type="match status" value="1"/>
</dbReference>
<sequence>MRRAEDRRRLMELSILEGVRRIAPVAPLAIAVADAAGTLAYRALRRAVFVEEQQLFDSDDRDDLDDDPRTVVLVARLGGEVVGGVRLAPALEPDLGWWTGSRLVVRRDARGAAGLGAALVRAACAEAESRGVIRFEATVQRQNEVLFRRLGWDRLGTADVAGLPHVRMRWPIHRFDRQSRAAKASLGPLLEAFAGQLGGPGFRGDDGAPVPGSDLVAVCDAIVPSMVERDPEWAGWCSVLVNVNDLTAMGADPVGLLDAVGARDADSAARILRGLRAGAEAWGVPLLGGHTQLGVPAALSVTGLGRTARPVPGSAPLGHELSLTADLGGSWRPGYAGAQWDSTSARSSEVLRSLAASVGACSPDGAKDVSMAGLVGTVGMLAEASGGGAEIDVAAVPHPAAAGVADWLSCFPGFAMLTADRPGRGRMRSPHAATAPIGRVVAGEGVVLRWPDGETTRAIASAVTRLGAA</sequence>
<dbReference type="InterPro" id="IPR016181">
    <property type="entry name" value="Acyl_CoA_acyltransferase"/>
</dbReference>
<dbReference type="Gene3D" id="3.90.650.10">
    <property type="entry name" value="PurM-like C-terminal domain"/>
    <property type="match status" value="1"/>
</dbReference>
<accession>A0A9X2E0T5</accession>
<organism evidence="2 3">
    <name type="scientific">Rathayibacter rubneri</name>
    <dbReference type="NCBI Taxonomy" id="2950106"/>
    <lineage>
        <taxon>Bacteria</taxon>
        <taxon>Bacillati</taxon>
        <taxon>Actinomycetota</taxon>
        <taxon>Actinomycetes</taxon>
        <taxon>Micrococcales</taxon>
        <taxon>Microbacteriaceae</taxon>
        <taxon>Rathayibacter</taxon>
    </lineage>
</organism>
<dbReference type="SUPFAM" id="SSF55326">
    <property type="entry name" value="PurM N-terminal domain-like"/>
    <property type="match status" value="1"/>
</dbReference>
<dbReference type="PANTHER" id="PTHR30270:SF0">
    <property type="entry name" value="THIAMINE-MONOPHOSPHATE KINASE"/>
    <property type="match status" value="1"/>
</dbReference>
<dbReference type="SUPFAM" id="SSF56042">
    <property type="entry name" value="PurM C-terminal domain-like"/>
    <property type="match status" value="1"/>
</dbReference>
<dbReference type="InterPro" id="IPR036676">
    <property type="entry name" value="PurM-like_C_sf"/>
</dbReference>
<feature type="domain" description="N-acetyltransferase" evidence="1">
    <location>
        <begin position="28"/>
        <end position="173"/>
    </location>
</feature>
<dbReference type="Gene3D" id="3.40.630.30">
    <property type="match status" value="1"/>
</dbReference>
<dbReference type="InterPro" id="IPR024035">
    <property type="entry name" value="MSMEG_0567_GNAT"/>
</dbReference>
<comment type="caution">
    <text evidence="2">The sequence shown here is derived from an EMBL/GenBank/DDBJ whole genome shotgun (WGS) entry which is preliminary data.</text>
</comment>
<reference evidence="2" key="1">
    <citation type="submission" date="2022-06" db="EMBL/GenBank/DDBJ databases">
        <title>Whole genome shotgun sequencing (WGS) of Rathayibacter sp. ZW T2_19, isolated from stored onions (Allium cepa).</title>
        <authorList>
            <person name="Stoll D.A."/>
            <person name="Huch M."/>
        </authorList>
    </citation>
    <scope>NUCLEOTIDE SEQUENCE</scope>
    <source>
        <strain evidence="2">ZW T2_19</strain>
    </source>
</reference>
<dbReference type="GO" id="GO:0009030">
    <property type="term" value="F:thiamine-phosphate kinase activity"/>
    <property type="evidence" value="ECO:0007669"/>
    <property type="project" value="InterPro"/>
</dbReference>
<dbReference type="EC" id="2.3.1.-" evidence="2"/>
<dbReference type="SUPFAM" id="SSF55729">
    <property type="entry name" value="Acyl-CoA N-acyltransferases (Nat)"/>
    <property type="match status" value="1"/>
</dbReference>
<evidence type="ECO:0000259" key="1">
    <source>
        <dbReference type="PROSITE" id="PS51186"/>
    </source>
</evidence>
<dbReference type="InterPro" id="IPR006283">
    <property type="entry name" value="ThiL-like"/>
</dbReference>
<keyword evidence="2" id="KW-0808">Transferase</keyword>
<name>A0A9X2E0T5_9MICO</name>
<dbReference type="InterPro" id="IPR010918">
    <property type="entry name" value="PurM-like_C_dom"/>
</dbReference>
<dbReference type="InterPro" id="IPR023911">
    <property type="entry name" value="MSMEG_0567/sll0787_C"/>
</dbReference>
<dbReference type="RefSeq" id="WP_251947196.1">
    <property type="nucleotide sequence ID" value="NZ_JAMRYM010000085.1"/>
</dbReference>
<dbReference type="PANTHER" id="PTHR30270">
    <property type="entry name" value="THIAMINE-MONOPHOSPHATE KINASE"/>
    <property type="match status" value="1"/>
</dbReference>
<dbReference type="InterPro" id="IPR000182">
    <property type="entry name" value="GNAT_dom"/>
</dbReference>
<dbReference type="Pfam" id="PF02769">
    <property type="entry name" value="AIRS_C"/>
    <property type="match status" value="1"/>
</dbReference>
<dbReference type="PROSITE" id="PS51186">
    <property type="entry name" value="GNAT"/>
    <property type="match status" value="1"/>
</dbReference>
<dbReference type="GO" id="GO:0016747">
    <property type="term" value="F:acyltransferase activity, transferring groups other than amino-acyl groups"/>
    <property type="evidence" value="ECO:0007669"/>
    <property type="project" value="InterPro"/>
</dbReference>
<dbReference type="GO" id="GO:0009228">
    <property type="term" value="P:thiamine biosynthetic process"/>
    <property type="evidence" value="ECO:0007669"/>
    <property type="project" value="InterPro"/>
</dbReference>
<gene>
    <name evidence="2" type="ORF">NB037_15410</name>
</gene>
<dbReference type="EMBL" id="JAMRYM010000085">
    <property type="protein sequence ID" value="MCM6763806.1"/>
    <property type="molecule type" value="Genomic_DNA"/>
</dbReference>
<dbReference type="Gene3D" id="3.30.1330.10">
    <property type="entry name" value="PurM-like, N-terminal domain"/>
    <property type="match status" value="1"/>
</dbReference>
<dbReference type="Pfam" id="PF00583">
    <property type="entry name" value="Acetyltransf_1"/>
    <property type="match status" value="1"/>
</dbReference>
<evidence type="ECO:0000313" key="3">
    <source>
        <dbReference type="Proteomes" id="UP001155240"/>
    </source>
</evidence>
<keyword evidence="2" id="KW-0012">Acyltransferase</keyword>
<dbReference type="AlphaFoldDB" id="A0A9X2E0T5"/>
<dbReference type="NCBIfam" id="TIGR04050">
    <property type="entry name" value="MSMEG_0567_Cter"/>
    <property type="match status" value="1"/>
</dbReference>
<dbReference type="InterPro" id="IPR016188">
    <property type="entry name" value="PurM-like_N"/>
</dbReference>
<keyword evidence="3" id="KW-1185">Reference proteome</keyword>